<keyword evidence="7 10" id="KW-1133">Transmembrane helix</keyword>
<evidence type="ECO:0000256" key="1">
    <source>
        <dbReference type="ARBA" id="ARBA00001947"/>
    </source>
</evidence>
<gene>
    <name evidence="12" type="ORF">LCGC14_0649040</name>
</gene>
<dbReference type="InterPro" id="IPR001478">
    <property type="entry name" value="PDZ"/>
</dbReference>
<evidence type="ECO:0000259" key="11">
    <source>
        <dbReference type="SMART" id="SM00228"/>
    </source>
</evidence>
<dbReference type="Pfam" id="PF02163">
    <property type="entry name" value="Peptidase_M50"/>
    <property type="match status" value="1"/>
</dbReference>
<dbReference type="InterPro" id="IPR004387">
    <property type="entry name" value="Pept_M50_Zn"/>
</dbReference>
<protein>
    <recommendedName>
        <fullName evidence="11">PDZ domain-containing protein</fullName>
    </recommendedName>
</protein>
<keyword evidence="9 10" id="KW-0472">Membrane</keyword>
<dbReference type="EMBL" id="LAZR01001201">
    <property type="protein sequence ID" value="KKN48827.1"/>
    <property type="molecule type" value="Genomic_DNA"/>
</dbReference>
<feature type="transmembrane region" description="Helical" evidence="10">
    <location>
        <begin position="98"/>
        <end position="125"/>
    </location>
</feature>
<dbReference type="InterPro" id="IPR008915">
    <property type="entry name" value="Peptidase_M50"/>
</dbReference>
<keyword evidence="5" id="KW-0378">Hydrolase</keyword>
<evidence type="ECO:0000256" key="7">
    <source>
        <dbReference type="ARBA" id="ARBA00022989"/>
    </source>
</evidence>
<keyword evidence="4 10" id="KW-0812">Transmembrane</keyword>
<dbReference type="GO" id="GO:0006508">
    <property type="term" value="P:proteolysis"/>
    <property type="evidence" value="ECO:0007669"/>
    <property type="project" value="UniProtKB-KW"/>
</dbReference>
<dbReference type="GO" id="GO:0004222">
    <property type="term" value="F:metalloendopeptidase activity"/>
    <property type="evidence" value="ECO:0007669"/>
    <property type="project" value="InterPro"/>
</dbReference>
<dbReference type="Gene3D" id="2.30.42.10">
    <property type="match status" value="1"/>
</dbReference>
<dbReference type="AlphaFoldDB" id="A0A0F9RGL6"/>
<feature type="transmembrane region" description="Helical" evidence="10">
    <location>
        <begin position="274"/>
        <end position="296"/>
    </location>
</feature>
<dbReference type="CDD" id="cd06163">
    <property type="entry name" value="S2P-M50_PDZ_RseP-like"/>
    <property type="match status" value="1"/>
</dbReference>
<comment type="subcellular location">
    <subcellularLocation>
        <location evidence="2">Membrane</location>
        <topology evidence="2">Multi-pass membrane protein</topology>
    </subcellularLocation>
</comment>
<dbReference type="PANTHER" id="PTHR42837">
    <property type="entry name" value="REGULATOR OF SIGMA-E PROTEASE RSEP"/>
    <property type="match status" value="1"/>
</dbReference>
<evidence type="ECO:0000313" key="12">
    <source>
        <dbReference type="EMBL" id="KKN48827.1"/>
    </source>
</evidence>
<evidence type="ECO:0000256" key="9">
    <source>
        <dbReference type="ARBA" id="ARBA00023136"/>
    </source>
</evidence>
<comment type="caution">
    <text evidence="12">The sequence shown here is derived from an EMBL/GenBank/DDBJ whole genome shotgun (WGS) entry which is preliminary data.</text>
</comment>
<feature type="domain" description="PDZ" evidence="11">
    <location>
        <begin position="112"/>
        <end position="185"/>
    </location>
</feature>
<accession>A0A0F9RGL6</accession>
<dbReference type="SUPFAM" id="SSF50156">
    <property type="entry name" value="PDZ domain-like"/>
    <property type="match status" value="1"/>
</dbReference>
<dbReference type="GO" id="GO:0016020">
    <property type="term" value="C:membrane"/>
    <property type="evidence" value="ECO:0007669"/>
    <property type="project" value="UniProtKB-SubCell"/>
</dbReference>
<reference evidence="12" key="1">
    <citation type="journal article" date="2015" name="Nature">
        <title>Complex archaea that bridge the gap between prokaryotes and eukaryotes.</title>
        <authorList>
            <person name="Spang A."/>
            <person name="Saw J.H."/>
            <person name="Jorgensen S.L."/>
            <person name="Zaremba-Niedzwiedzka K."/>
            <person name="Martijn J."/>
            <person name="Lind A.E."/>
            <person name="van Eijk R."/>
            <person name="Schleper C."/>
            <person name="Guy L."/>
            <person name="Ettema T.J."/>
        </authorList>
    </citation>
    <scope>NUCLEOTIDE SEQUENCE</scope>
</reference>
<proteinExistence type="predicted"/>
<evidence type="ECO:0000256" key="6">
    <source>
        <dbReference type="ARBA" id="ARBA00022833"/>
    </source>
</evidence>
<organism evidence="12">
    <name type="scientific">marine sediment metagenome</name>
    <dbReference type="NCBI Taxonomy" id="412755"/>
    <lineage>
        <taxon>unclassified sequences</taxon>
        <taxon>metagenomes</taxon>
        <taxon>ecological metagenomes</taxon>
    </lineage>
</organism>
<feature type="transmembrane region" description="Helical" evidence="10">
    <location>
        <begin position="6"/>
        <end position="28"/>
    </location>
</feature>
<feature type="transmembrane region" description="Helical" evidence="10">
    <location>
        <begin position="317"/>
        <end position="339"/>
    </location>
</feature>
<name>A0A0F9RGL6_9ZZZZ</name>
<evidence type="ECO:0000256" key="8">
    <source>
        <dbReference type="ARBA" id="ARBA00023049"/>
    </source>
</evidence>
<evidence type="ECO:0000256" key="2">
    <source>
        <dbReference type="ARBA" id="ARBA00004141"/>
    </source>
</evidence>
<evidence type="ECO:0000256" key="4">
    <source>
        <dbReference type="ARBA" id="ARBA00022692"/>
    </source>
</evidence>
<keyword evidence="6" id="KW-0862">Zinc</keyword>
<evidence type="ECO:0000256" key="5">
    <source>
        <dbReference type="ARBA" id="ARBA00022801"/>
    </source>
</evidence>
<dbReference type="PANTHER" id="PTHR42837:SF2">
    <property type="entry name" value="MEMBRANE METALLOPROTEASE ARASP2, CHLOROPLASTIC-RELATED"/>
    <property type="match status" value="1"/>
</dbReference>
<evidence type="ECO:0000256" key="10">
    <source>
        <dbReference type="SAM" id="Phobius"/>
    </source>
</evidence>
<sequence>MATFLTGLAIIAGFIFLIVVHEFGHYIVAKISNIKVTDFFVGFGPKLWTFKKGETTYGIAAIPLGGYVKMAGSDVLDDEDKSIDDERGLAKASLTKKIFIIMAGSTMNIVVAFILLSIVAGFYGITVPTTKVAGTTKGLPAEKALLKGDKIIRINDKKIRDWKTLSSEIKRHREKKIAIEIVRKKQNISLTLKTVIKDNEAIIGIWPQQKKVRNLTFAESIKSGANAVYFFGSTVTILIYKGITGQSSEIVKGSTSIIGAVAIGATTTETVLEYLGFIGMISLALAYINLVPLPPLDGGRAAIYVFEKVIGRPLKKNAIIGIMAFGLALVLLLMIYLVGKDIFIIATNRSFY</sequence>
<evidence type="ECO:0000256" key="3">
    <source>
        <dbReference type="ARBA" id="ARBA00022670"/>
    </source>
</evidence>
<comment type="cofactor">
    <cofactor evidence="1">
        <name>Zn(2+)</name>
        <dbReference type="ChEBI" id="CHEBI:29105"/>
    </cofactor>
</comment>
<dbReference type="InterPro" id="IPR036034">
    <property type="entry name" value="PDZ_sf"/>
</dbReference>
<keyword evidence="8" id="KW-0482">Metalloprotease</keyword>
<dbReference type="SMART" id="SM00228">
    <property type="entry name" value="PDZ"/>
    <property type="match status" value="1"/>
</dbReference>
<keyword evidence="3" id="KW-0645">Protease</keyword>